<dbReference type="InterPro" id="IPR017871">
    <property type="entry name" value="ABC_transporter-like_CS"/>
</dbReference>
<evidence type="ECO:0000256" key="1">
    <source>
        <dbReference type="ARBA" id="ARBA00005417"/>
    </source>
</evidence>
<evidence type="ECO:0000256" key="4">
    <source>
        <dbReference type="ARBA" id="ARBA00022840"/>
    </source>
</evidence>
<comment type="similarity">
    <text evidence="1">Belongs to the ABC transporter superfamily.</text>
</comment>
<evidence type="ECO:0000259" key="5">
    <source>
        <dbReference type="PROSITE" id="PS50893"/>
    </source>
</evidence>
<dbReference type="InterPro" id="IPR017911">
    <property type="entry name" value="MacB-like_ATP-bd"/>
</dbReference>
<proteinExistence type="inferred from homology"/>
<dbReference type="PANTHER" id="PTHR42798">
    <property type="entry name" value="LIPOPROTEIN-RELEASING SYSTEM ATP-BINDING PROTEIN LOLD"/>
    <property type="match status" value="1"/>
</dbReference>
<evidence type="ECO:0000313" key="7">
    <source>
        <dbReference type="Proteomes" id="UP001161497"/>
    </source>
</evidence>
<dbReference type="InterPro" id="IPR003439">
    <property type="entry name" value="ABC_transporter-like_ATP-bd"/>
</dbReference>
<evidence type="ECO:0000313" key="6">
    <source>
        <dbReference type="EMBL" id="CAI9086556.1"/>
    </source>
</evidence>
<dbReference type="PANTHER" id="PTHR42798:SF4">
    <property type="entry name" value="ABC TRANSPORTER DOMAIN-CONTAINING PROTEIN"/>
    <property type="match status" value="1"/>
</dbReference>
<reference evidence="6" key="1">
    <citation type="submission" date="2023-03" db="EMBL/GenBank/DDBJ databases">
        <authorList>
            <person name="Cremers G."/>
            <person name="Picone N."/>
        </authorList>
    </citation>
    <scope>NUCLEOTIDE SEQUENCE</scope>
    <source>
        <strain evidence="6">Sample_alias</strain>
    </source>
</reference>
<dbReference type="SMART" id="SM00382">
    <property type="entry name" value="AAA"/>
    <property type="match status" value="1"/>
</dbReference>
<dbReference type="InterPro" id="IPR027417">
    <property type="entry name" value="P-loop_NTPase"/>
</dbReference>
<dbReference type="Pfam" id="PF00005">
    <property type="entry name" value="ABC_tran"/>
    <property type="match status" value="1"/>
</dbReference>
<dbReference type="SUPFAM" id="SSF52540">
    <property type="entry name" value="P-loop containing nucleoside triphosphate hydrolases"/>
    <property type="match status" value="1"/>
</dbReference>
<sequence length="231" mass="25454">MNNYVLEARSISKSYILGSACIEVLSKLHVRFEEGLFFTIQGASGSGKTTLLQLLGGLEKPDKGYILYRGENILQLSAKGLAKWRAETIGFVFQSYHLLPELSALENIELPALIIGKGNQKKAMELLEAVGLEKRANHRPNELSGGEQQRVAIARALRNDPPVILADEPTGNLDGETGKQIINLLLSIQKEKNKTLILVTHEREIASLGDKQLLLSHGKITEIESKFSTEI</sequence>
<evidence type="ECO:0000256" key="3">
    <source>
        <dbReference type="ARBA" id="ARBA00022741"/>
    </source>
</evidence>
<dbReference type="EMBL" id="OX458932">
    <property type="protein sequence ID" value="CAI9086556.1"/>
    <property type="molecule type" value="Genomic_DNA"/>
</dbReference>
<keyword evidence="3" id="KW-0547">Nucleotide-binding</keyword>
<dbReference type="PROSITE" id="PS00211">
    <property type="entry name" value="ABC_TRANSPORTER_1"/>
    <property type="match status" value="1"/>
</dbReference>
<organism evidence="6 7">
    <name type="scientific">Candidatus Methylacidiphilum fumarolicum</name>
    <dbReference type="NCBI Taxonomy" id="591154"/>
    <lineage>
        <taxon>Bacteria</taxon>
        <taxon>Pseudomonadati</taxon>
        <taxon>Verrucomicrobiota</taxon>
        <taxon>Methylacidiphilae</taxon>
        <taxon>Methylacidiphilales</taxon>
        <taxon>Methylacidiphilaceae</taxon>
        <taxon>Methylacidiphilum (ex Ratnadevi et al. 2023)</taxon>
    </lineage>
</organism>
<dbReference type="Gene3D" id="3.40.50.300">
    <property type="entry name" value="P-loop containing nucleotide triphosphate hydrolases"/>
    <property type="match status" value="1"/>
</dbReference>
<dbReference type="PROSITE" id="PS50893">
    <property type="entry name" value="ABC_TRANSPORTER_2"/>
    <property type="match status" value="1"/>
</dbReference>
<keyword evidence="2" id="KW-0813">Transport</keyword>
<evidence type="ECO:0000256" key="2">
    <source>
        <dbReference type="ARBA" id="ARBA00022448"/>
    </source>
</evidence>
<keyword evidence="7" id="KW-1185">Reference proteome</keyword>
<feature type="domain" description="ABC transporter" evidence="5">
    <location>
        <begin position="6"/>
        <end position="231"/>
    </location>
</feature>
<protein>
    <submittedName>
        <fullName evidence="6">Lipoprotein release complex - ATP binding subunit</fullName>
    </submittedName>
</protein>
<accession>A0ABN8XH26</accession>
<keyword evidence="4" id="KW-0067">ATP-binding</keyword>
<keyword evidence="6" id="KW-0449">Lipoprotein</keyword>
<gene>
    <name evidence="6" type="primary">lolD</name>
    <name evidence="6" type="ORF">MFUM_2246</name>
</gene>
<name>A0ABN8XH26_9BACT</name>
<dbReference type="Proteomes" id="UP001161497">
    <property type="component" value="Chromosome"/>
</dbReference>
<dbReference type="InterPro" id="IPR003593">
    <property type="entry name" value="AAA+_ATPase"/>
</dbReference>
<dbReference type="RefSeq" id="WP_009058233.1">
    <property type="nucleotide sequence ID" value="NZ_JAHXRZ010000001.1"/>
</dbReference>
<dbReference type="CDD" id="cd03255">
    <property type="entry name" value="ABC_MJ0796_LolCDE_FtsE"/>
    <property type="match status" value="1"/>
</dbReference>